<dbReference type="InterPro" id="IPR031803">
    <property type="entry name" value="BAT_GAF/HTH-assoc"/>
</dbReference>
<dbReference type="InterPro" id="IPR029016">
    <property type="entry name" value="GAF-like_dom_sf"/>
</dbReference>
<feature type="domain" description="HTH bat-type" evidence="4">
    <location>
        <begin position="462"/>
        <end position="513"/>
    </location>
</feature>
<feature type="compositionally biased region" description="Basic and acidic residues" evidence="3">
    <location>
        <begin position="520"/>
        <end position="532"/>
    </location>
</feature>
<feature type="domain" description="PAS fold-4" evidence="5">
    <location>
        <begin position="6"/>
        <end position="105"/>
    </location>
</feature>
<dbReference type="AlphaFoldDB" id="A0A2I8VG29"/>
<evidence type="ECO:0000313" key="9">
    <source>
        <dbReference type="Proteomes" id="UP000236584"/>
    </source>
</evidence>
<dbReference type="Pfam" id="PF04967">
    <property type="entry name" value="HTH_10"/>
    <property type="match status" value="1"/>
</dbReference>
<name>A0A2I8VG29_9EURY</name>
<sequence length="540" mass="59851">MDDTLDYVTDGVFVVDEDWLVTRSNAVAAASLHREVSELTGLDVRDVFPRSVDSRFHESVADEDSEPAAIDFEDYFPDIGKWFEVRTVPVDSGMVVVFHDVTARKDLEDSITDREAELDRLTRINAAIQEIIRELVGATNREEIERTVCERLAASDLYEFTWVGERDLLTDRLIYRSAAGEYEGVVELLVDESGTSDGPEYLEQAVTRTGETRLVRQLVEDESVPEQIRRVAFARGLQSAIAVPVRYGTTTYGVLGVYAARANAFTERERKSLETLGVAMGFVINAARQRNLLLSDTVVELRFRLTDSADALLAASSRLACSLAVEGVVPLSEGALRCFVSVEGVPPGKLLETVVDSTGIVDARVVHETTADEATDGGLLELTITEESPLLTLVEYGATVRTVTYTEGVGWVVAELAPDEDIRAVVEAVGDRFPDSNLLAKRERERDVETAQEFRSSLHERLTDRQQTTLRVAYHGGYFKSPRDSTAEELAEGLGISSPTLHYHLRAAQWKLVDAFISDDPGRPLRDERDEWQGEQGGDQ</sequence>
<dbReference type="InterPro" id="IPR003018">
    <property type="entry name" value="GAF"/>
</dbReference>
<keyword evidence="1" id="KW-0805">Transcription regulation</keyword>
<evidence type="ECO:0000256" key="3">
    <source>
        <dbReference type="SAM" id="MobiDB-lite"/>
    </source>
</evidence>
<dbReference type="SUPFAM" id="SSF55785">
    <property type="entry name" value="PYP-like sensor domain (PAS domain)"/>
    <property type="match status" value="1"/>
</dbReference>
<dbReference type="Proteomes" id="UP000236584">
    <property type="component" value="Chromosome"/>
</dbReference>
<evidence type="ECO:0000259" key="4">
    <source>
        <dbReference type="Pfam" id="PF04967"/>
    </source>
</evidence>
<dbReference type="SUPFAM" id="SSF55781">
    <property type="entry name" value="GAF domain-like"/>
    <property type="match status" value="1"/>
</dbReference>
<dbReference type="Pfam" id="PF08448">
    <property type="entry name" value="PAS_4"/>
    <property type="match status" value="1"/>
</dbReference>
<dbReference type="KEGG" id="srub:C2R22_03710"/>
<reference evidence="8 9" key="1">
    <citation type="submission" date="2018-01" db="EMBL/GenBank/DDBJ databases">
        <title>Complete genome sequence of Salinigranum rubrum GX10T, an extremely halophilic archaeon isolated from a marine solar saltern.</title>
        <authorList>
            <person name="Han S."/>
        </authorList>
    </citation>
    <scope>NUCLEOTIDE SEQUENCE [LARGE SCALE GENOMIC DNA]</scope>
    <source>
        <strain evidence="8 9">GX10</strain>
    </source>
</reference>
<feature type="region of interest" description="Disordered" evidence="3">
    <location>
        <begin position="519"/>
        <end position="540"/>
    </location>
</feature>
<dbReference type="OrthoDB" id="165911at2157"/>
<dbReference type="PANTHER" id="PTHR34236:SF1">
    <property type="entry name" value="DIMETHYL SULFOXIDE REDUCTASE TRANSCRIPTIONAL ACTIVATOR"/>
    <property type="match status" value="1"/>
</dbReference>
<dbReference type="RefSeq" id="WP_103424562.1">
    <property type="nucleotide sequence ID" value="NZ_CP026309.1"/>
</dbReference>
<accession>A0A2I8VG29</accession>
<evidence type="ECO:0000256" key="2">
    <source>
        <dbReference type="ARBA" id="ARBA00023163"/>
    </source>
</evidence>
<feature type="domain" description="GAF" evidence="6">
    <location>
        <begin position="139"/>
        <end position="284"/>
    </location>
</feature>
<keyword evidence="2" id="KW-0804">Transcription</keyword>
<evidence type="ECO:0000259" key="6">
    <source>
        <dbReference type="Pfam" id="PF13185"/>
    </source>
</evidence>
<dbReference type="GeneID" id="35591165"/>
<evidence type="ECO:0000259" key="5">
    <source>
        <dbReference type="Pfam" id="PF08448"/>
    </source>
</evidence>
<dbReference type="EMBL" id="CP026309">
    <property type="protein sequence ID" value="AUV80875.1"/>
    <property type="molecule type" value="Genomic_DNA"/>
</dbReference>
<protein>
    <submittedName>
        <fullName evidence="8">PAS sensor protein</fullName>
    </submittedName>
</protein>
<dbReference type="InterPro" id="IPR007050">
    <property type="entry name" value="HTH_bacterioopsin"/>
</dbReference>
<dbReference type="Pfam" id="PF13185">
    <property type="entry name" value="GAF_2"/>
    <property type="match status" value="1"/>
</dbReference>
<dbReference type="Gene3D" id="3.30.450.20">
    <property type="entry name" value="PAS domain"/>
    <property type="match status" value="1"/>
</dbReference>
<dbReference type="Gene3D" id="3.30.450.40">
    <property type="match status" value="1"/>
</dbReference>
<gene>
    <name evidence="8" type="ORF">C2R22_03710</name>
</gene>
<keyword evidence="9" id="KW-1185">Reference proteome</keyword>
<evidence type="ECO:0000313" key="8">
    <source>
        <dbReference type="EMBL" id="AUV80875.1"/>
    </source>
</evidence>
<organism evidence="8 9">
    <name type="scientific">Salinigranum rubrum</name>
    <dbReference type="NCBI Taxonomy" id="755307"/>
    <lineage>
        <taxon>Archaea</taxon>
        <taxon>Methanobacteriati</taxon>
        <taxon>Methanobacteriota</taxon>
        <taxon>Stenosarchaea group</taxon>
        <taxon>Halobacteria</taxon>
        <taxon>Halobacteriales</taxon>
        <taxon>Haloferacaceae</taxon>
        <taxon>Salinigranum</taxon>
    </lineage>
</organism>
<dbReference type="PANTHER" id="PTHR34236">
    <property type="entry name" value="DIMETHYL SULFOXIDE REDUCTASE TRANSCRIPTIONAL ACTIVATOR"/>
    <property type="match status" value="1"/>
</dbReference>
<dbReference type="InterPro" id="IPR035965">
    <property type="entry name" value="PAS-like_dom_sf"/>
</dbReference>
<dbReference type="InterPro" id="IPR013656">
    <property type="entry name" value="PAS_4"/>
</dbReference>
<proteinExistence type="predicted"/>
<dbReference type="Pfam" id="PF15915">
    <property type="entry name" value="BAT"/>
    <property type="match status" value="1"/>
</dbReference>
<feature type="domain" description="Bacterioopsin transcriptional activator GAF and HTH associated" evidence="7">
    <location>
        <begin position="296"/>
        <end position="455"/>
    </location>
</feature>
<evidence type="ECO:0000259" key="7">
    <source>
        <dbReference type="Pfam" id="PF15915"/>
    </source>
</evidence>
<evidence type="ECO:0000256" key="1">
    <source>
        <dbReference type="ARBA" id="ARBA00023015"/>
    </source>
</evidence>